<feature type="domain" description="RNA-binding protein KhpB N-terminal" evidence="1">
    <location>
        <begin position="4"/>
        <end position="51"/>
    </location>
</feature>
<dbReference type="SMART" id="SM01245">
    <property type="entry name" value="Jag_N"/>
    <property type="match status" value="1"/>
</dbReference>
<protein>
    <submittedName>
        <fullName evidence="2">FapA family protein</fullName>
    </submittedName>
</protein>
<dbReference type="Pfam" id="PF20250">
    <property type="entry name" value="FapA_N"/>
    <property type="match status" value="1"/>
</dbReference>
<dbReference type="InterPro" id="IPR032782">
    <property type="entry name" value="KhpB_N"/>
</dbReference>
<dbReference type="Proteomes" id="UP001501510">
    <property type="component" value="Unassembled WGS sequence"/>
</dbReference>
<dbReference type="PANTHER" id="PTHR38032">
    <property type="entry name" value="POLYMERASE-RELATED"/>
    <property type="match status" value="1"/>
</dbReference>
<evidence type="ECO:0000313" key="2">
    <source>
        <dbReference type="EMBL" id="GAA0746611.1"/>
    </source>
</evidence>
<organism evidence="2 3">
    <name type="scientific">Clostridium oceanicum</name>
    <dbReference type="NCBI Taxonomy" id="1543"/>
    <lineage>
        <taxon>Bacteria</taxon>
        <taxon>Bacillati</taxon>
        <taxon>Bacillota</taxon>
        <taxon>Clostridia</taxon>
        <taxon>Eubacteriales</taxon>
        <taxon>Clostridiaceae</taxon>
        <taxon>Clostridium</taxon>
    </lineage>
</organism>
<dbReference type="InterPro" id="IPR046866">
    <property type="entry name" value="FapA_N"/>
</dbReference>
<keyword evidence="3" id="KW-1185">Reference proteome</keyword>
<dbReference type="RefSeq" id="WP_343763674.1">
    <property type="nucleotide sequence ID" value="NZ_BAAACG010000019.1"/>
</dbReference>
<dbReference type="Gene3D" id="3.30.30.80">
    <property type="entry name" value="probable RNA-binding protein from clostridium symbiosum atcc 14940"/>
    <property type="match status" value="1"/>
</dbReference>
<sequence>METKYTSSNLKKCIEKACKELKTTEECLNYKVIEEKKGFFSKKITIKVQLKKENNIDTNEINESKKDSEQKEENKISKLKDKDGTIKVEENKIIVKNPKEEGNPAIVTPSDKMKILIDGEEIKSKTAIYEENEVEIEFEEEEAKRHLDITLKDNNMKAFISIKYEPKITYKLENSEEVNKLILKEKIVEKVYPPKYTSSEIKGELGKKGIIYGIIDKNIQICEKNNCDDILIAEGSEAVEGINDKIDIKFKTDRESLKLQEDKEGNVDFKSIGSIESVKIGDVIAERVPGKAGKDGKDVKGKIKKHTPCKKLILKTGQGVTLKGENTIIATIEGKPCIKSNVFYVYKVHEIKGDVDLNTGNIKFIGDVIVFGTVKEGMKIEAGNSIDIQKNVERSKLKSKGNINIKGNIIASEVNGGGEDIIKLKVLENLAQLKKILLSLMKAVEEIKRFNILGEDKKDGEIIKALIENKFKTLTKTCISLMTNINIERRNGDKENELVGFIRKKLLGISPVNIKYYGELDEIVKACEEEEDYYKQNLNLPVNINLSYCQDSTVESTGNIYVTGKGEYVSTLVSNDSIYFSNKESVARGGCIKAKNEIKCSKVGSSAGVSTRIEVSRKGHIYTDLAYQNTLFVVGGMEYLLEAPSKDIHAYLNSKGELFVDKFKL</sequence>
<dbReference type="InterPro" id="IPR038247">
    <property type="entry name" value="Jag_N_dom_sf"/>
</dbReference>
<proteinExistence type="predicted"/>
<dbReference type="EMBL" id="BAAACG010000019">
    <property type="protein sequence ID" value="GAA0746611.1"/>
    <property type="molecule type" value="Genomic_DNA"/>
</dbReference>
<gene>
    <name evidence="2" type="ORF">GCM10008906_34470</name>
</gene>
<dbReference type="InterPro" id="IPR046865">
    <property type="entry name" value="FapA_b_solenoid"/>
</dbReference>
<evidence type="ECO:0000259" key="1">
    <source>
        <dbReference type="SMART" id="SM01245"/>
    </source>
</evidence>
<dbReference type="Pfam" id="PF14804">
    <property type="entry name" value="Jag_N"/>
    <property type="match status" value="1"/>
</dbReference>
<accession>A0ABN1JU41</accession>
<dbReference type="PANTHER" id="PTHR38032:SF1">
    <property type="entry name" value="RNA-BINDING PROTEIN KHPB N-TERMINAL DOMAIN-CONTAINING PROTEIN"/>
    <property type="match status" value="1"/>
</dbReference>
<dbReference type="InterPro" id="IPR005646">
    <property type="entry name" value="FapA"/>
</dbReference>
<name>A0ABN1JU41_9CLOT</name>
<evidence type="ECO:0000313" key="3">
    <source>
        <dbReference type="Proteomes" id="UP001501510"/>
    </source>
</evidence>
<reference evidence="2 3" key="1">
    <citation type="journal article" date="2019" name="Int. J. Syst. Evol. Microbiol.">
        <title>The Global Catalogue of Microorganisms (GCM) 10K type strain sequencing project: providing services to taxonomists for standard genome sequencing and annotation.</title>
        <authorList>
            <consortium name="The Broad Institute Genomics Platform"/>
            <consortium name="The Broad Institute Genome Sequencing Center for Infectious Disease"/>
            <person name="Wu L."/>
            <person name="Ma J."/>
        </authorList>
    </citation>
    <scope>NUCLEOTIDE SEQUENCE [LARGE SCALE GENOMIC DNA]</scope>
    <source>
        <strain evidence="2 3">JCM 1407</strain>
    </source>
</reference>
<dbReference type="Pfam" id="PF03961">
    <property type="entry name" value="FapA"/>
    <property type="match status" value="1"/>
</dbReference>
<comment type="caution">
    <text evidence="2">The sequence shown here is derived from an EMBL/GenBank/DDBJ whole genome shotgun (WGS) entry which is preliminary data.</text>
</comment>